<dbReference type="EMBL" id="ACJN02000003">
    <property type="protein sequence ID" value="EFI33980.1"/>
    <property type="molecule type" value="Genomic_DNA"/>
</dbReference>
<name>D6STG4_9BACT</name>
<dbReference type="RefSeq" id="WP_008871329.1">
    <property type="nucleotide sequence ID" value="NZ_ACJN02000003.1"/>
</dbReference>
<evidence type="ECO:0000256" key="1">
    <source>
        <dbReference type="SAM" id="MobiDB-lite"/>
    </source>
</evidence>
<evidence type="ECO:0000313" key="3">
    <source>
        <dbReference type="EMBL" id="EFI33980.1"/>
    </source>
</evidence>
<gene>
    <name evidence="3" type="ORF">Dthio_PD1319</name>
</gene>
<dbReference type="InterPro" id="IPR013429">
    <property type="entry name" value="Regulatory_FmdB_Zinc_ribbon"/>
</dbReference>
<dbReference type="Pfam" id="PF09723">
    <property type="entry name" value="Zn_ribbon_8"/>
    <property type="match status" value="1"/>
</dbReference>
<accession>D6STG4</accession>
<dbReference type="AlphaFoldDB" id="D6STG4"/>
<dbReference type="Proteomes" id="UP000005496">
    <property type="component" value="Unassembled WGS sequence"/>
</dbReference>
<dbReference type="eggNOG" id="COG2331">
    <property type="taxonomic scope" value="Bacteria"/>
</dbReference>
<evidence type="ECO:0000313" key="4">
    <source>
        <dbReference type="Proteomes" id="UP000005496"/>
    </source>
</evidence>
<dbReference type="PANTHER" id="PTHR34404:SF2">
    <property type="entry name" value="CONSERVED SERINE RICH PROTEIN"/>
    <property type="match status" value="1"/>
</dbReference>
<feature type="domain" description="Putative regulatory protein FmdB zinc ribbon" evidence="2">
    <location>
        <begin position="1"/>
        <end position="41"/>
    </location>
</feature>
<dbReference type="SMART" id="SM00834">
    <property type="entry name" value="CxxC_CXXC_SSSS"/>
    <property type="match status" value="1"/>
</dbReference>
<dbReference type="PANTHER" id="PTHR34404">
    <property type="entry name" value="REGULATORY PROTEIN, FMDB FAMILY"/>
    <property type="match status" value="1"/>
</dbReference>
<organism evidence="3 4">
    <name type="scientific">Desulfonatronospira thiodismutans ASO3-1</name>
    <dbReference type="NCBI Taxonomy" id="555779"/>
    <lineage>
        <taxon>Bacteria</taxon>
        <taxon>Pseudomonadati</taxon>
        <taxon>Thermodesulfobacteriota</taxon>
        <taxon>Desulfovibrionia</taxon>
        <taxon>Desulfovibrionales</taxon>
        <taxon>Desulfonatronovibrionaceae</taxon>
        <taxon>Desulfonatronospira</taxon>
    </lineage>
</organism>
<keyword evidence="4" id="KW-1185">Reference proteome</keyword>
<reference evidence="3" key="1">
    <citation type="submission" date="2010-05" db="EMBL/GenBank/DDBJ databases">
        <title>The draft genome of Desulfonatronospira thiodismutans ASO3-1.</title>
        <authorList>
            <consortium name="US DOE Joint Genome Institute (JGI-PGF)"/>
            <person name="Lucas S."/>
            <person name="Copeland A."/>
            <person name="Lapidus A."/>
            <person name="Cheng J.-F."/>
            <person name="Bruce D."/>
            <person name="Goodwin L."/>
            <person name="Pitluck S."/>
            <person name="Chertkov O."/>
            <person name="Brettin T."/>
            <person name="Detter J.C."/>
            <person name="Han C."/>
            <person name="Land M.L."/>
            <person name="Hauser L."/>
            <person name="Kyrpides N."/>
            <person name="Mikhailova N."/>
            <person name="Muyzer G."/>
            <person name="Woyke T."/>
        </authorList>
    </citation>
    <scope>NUCLEOTIDE SEQUENCE [LARGE SCALE GENOMIC DNA]</scope>
    <source>
        <strain evidence="3">ASO3-1</strain>
    </source>
</reference>
<evidence type="ECO:0000259" key="2">
    <source>
        <dbReference type="SMART" id="SM00834"/>
    </source>
</evidence>
<protein>
    <submittedName>
        <fullName evidence="3">Regulatory protein, FmdB family</fullName>
    </submittedName>
</protein>
<feature type="region of interest" description="Disordered" evidence="1">
    <location>
        <begin position="60"/>
        <end position="101"/>
    </location>
</feature>
<sequence>MPIYEYRCNECQQLFEEWQKDFKEREVNCPICGGASSRLISNSAFVLKGSGWYVTDYCNRKSEVGNGNGKTTAKNGEAKSDNSASTSSESSTPSSQDTSNT</sequence>
<feature type="compositionally biased region" description="Low complexity" evidence="1">
    <location>
        <begin position="69"/>
        <end position="101"/>
    </location>
</feature>
<dbReference type="OrthoDB" id="9813321at2"/>
<comment type="caution">
    <text evidence="3">The sequence shown here is derived from an EMBL/GenBank/DDBJ whole genome shotgun (WGS) entry which is preliminary data.</text>
</comment>
<dbReference type="NCBIfam" id="TIGR02605">
    <property type="entry name" value="CxxC_CxxC_SSSS"/>
    <property type="match status" value="1"/>
</dbReference>
<proteinExistence type="predicted"/>